<keyword evidence="4 7" id="KW-0812">Transmembrane</keyword>
<dbReference type="SUPFAM" id="SSF161098">
    <property type="entry name" value="MetI-like"/>
    <property type="match status" value="1"/>
</dbReference>
<dbReference type="GO" id="GO:0005886">
    <property type="term" value="C:plasma membrane"/>
    <property type="evidence" value="ECO:0007669"/>
    <property type="project" value="UniProtKB-SubCell"/>
</dbReference>
<evidence type="ECO:0000256" key="2">
    <source>
        <dbReference type="ARBA" id="ARBA00022448"/>
    </source>
</evidence>
<keyword evidence="3" id="KW-1003">Cell membrane</keyword>
<feature type="transmembrane region" description="Helical" evidence="7">
    <location>
        <begin position="110"/>
        <end position="133"/>
    </location>
</feature>
<dbReference type="RefSeq" id="WP_159173579.1">
    <property type="nucleotide sequence ID" value="NZ_LR732312.1"/>
</dbReference>
<evidence type="ECO:0000256" key="4">
    <source>
        <dbReference type="ARBA" id="ARBA00022692"/>
    </source>
</evidence>
<evidence type="ECO:0000259" key="8">
    <source>
        <dbReference type="PROSITE" id="PS50928"/>
    </source>
</evidence>
<dbReference type="Gene3D" id="1.10.3720.10">
    <property type="entry name" value="MetI-like"/>
    <property type="match status" value="1"/>
</dbReference>
<evidence type="ECO:0000256" key="5">
    <source>
        <dbReference type="ARBA" id="ARBA00022989"/>
    </source>
</evidence>
<evidence type="ECO:0000256" key="7">
    <source>
        <dbReference type="RuleBase" id="RU363032"/>
    </source>
</evidence>
<evidence type="ECO:0000256" key="3">
    <source>
        <dbReference type="ARBA" id="ARBA00022475"/>
    </source>
</evidence>
<feature type="transmembrane region" description="Helical" evidence="7">
    <location>
        <begin position="7"/>
        <end position="26"/>
    </location>
</feature>
<dbReference type="InterPro" id="IPR000515">
    <property type="entry name" value="MetI-like"/>
</dbReference>
<dbReference type="PANTHER" id="PTHR43386:SF1">
    <property type="entry name" value="D,D-DIPEPTIDE TRANSPORT SYSTEM PERMEASE PROTEIN DDPC-RELATED"/>
    <property type="match status" value="1"/>
</dbReference>
<feature type="transmembrane region" description="Helical" evidence="7">
    <location>
        <begin position="56"/>
        <end position="89"/>
    </location>
</feature>
<feature type="transmembrane region" description="Helical" evidence="7">
    <location>
        <begin position="230"/>
        <end position="249"/>
    </location>
</feature>
<feature type="domain" description="ABC transmembrane type-1" evidence="8">
    <location>
        <begin position="60"/>
        <end position="249"/>
    </location>
</feature>
<dbReference type="Proteomes" id="UP000439752">
    <property type="component" value="Unassembled WGS sequence"/>
</dbReference>
<feature type="transmembrane region" description="Helical" evidence="7">
    <location>
        <begin position="189"/>
        <end position="210"/>
    </location>
</feature>
<dbReference type="EMBL" id="CABWKQ010000027">
    <property type="protein sequence ID" value="VWX37590.1"/>
    <property type="molecule type" value="Genomic_DNA"/>
</dbReference>
<evidence type="ECO:0000313" key="10">
    <source>
        <dbReference type="Proteomes" id="UP000439752"/>
    </source>
</evidence>
<dbReference type="Pfam" id="PF00528">
    <property type="entry name" value="BPD_transp_1"/>
    <property type="match status" value="1"/>
</dbReference>
<name>A0A653IEH0_9BACL</name>
<keyword evidence="2 7" id="KW-0813">Transport</keyword>
<evidence type="ECO:0000256" key="1">
    <source>
        <dbReference type="ARBA" id="ARBA00004651"/>
    </source>
</evidence>
<protein>
    <recommendedName>
        <fullName evidence="8">ABC transmembrane type-1 domain-containing protein</fullName>
    </recommendedName>
</protein>
<comment type="similarity">
    <text evidence="7">Belongs to the binding-protein-dependent transport system permease family.</text>
</comment>
<dbReference type="InterPro" id="IPR050366">
    <property type="entry name" value="BP-dependent_transpt_permease"/>
</dbReference>
<dbReference type="CDD" id="cd06261">
    <property type="entry name" value="TM_PBP2"/>
    <property type="match status" value="1"/>
</dbReference>
<reference evidence="9 10" key="1">
    <citation type="submission" date="2019-10" db="EMBL/GenBank/DDBJ databases">
        <authorList>
            <person name="Karimi E."/>
        </authorList>
    </citation>
    <scope>NUCLEOTIDE SEQUENCE [LARGE SCALE GENOMIC DNA]</scope>
    <source>
        <strain evidence="9">Exiguobacterium sp. 9Y</strain>
    </source>
</reference>
<sequence>MKRLRWFIFSVWIGILLIYLGTHSPYTTDVTQRLASSSMQHWLGTDALGRDFLARLILAGVISFLFSGVTVLLTATVGTVLGLFAGYYGGLLKRIIHRIEESLIIFPDTVLALVLAGLLGAGINSLVLAILLIKWVSYARLTETIVSSTKQSEYIWMARVNGLSDAMIVRRHLLWPVLRQVRVLMSVDIGKIILFLSAFSYIGLGVQPPVPEWGAMLNEARPYFQAAPRFMIWPGLCIVLTVSASMWWNRRLQQQTAKKGA</sequence>
<evidence type="ECO:0000313" key="9">
    <source>
        <dbReference type="EMBL" id="VWX37590.1"/>
    </source>
</evidence>
<keyword evidence="5 7" id="KW-1133">Transmembrane helix</keyword>
<proteinExistence type="inferred from homology"/>
<evidence type="ECO:0000256" key="6">
    <source>
        <dbReference type="ARBA" id="ARBA00023136"/>
    </source>
</evidence>
<keyword evidence="10" id="KW-1185">Reference proteome</keyword>
<comment type="subcellular location">
    <subcellularLocation>
        <location evidence="1 7">Cell membrane</location>
        <topology evidence="1 7">Multi-pass membrane protein</topology>
    </subcellularLocation>
</comment>
<keyword evidence="6 7" id="KW-0472">Membrane</keyword>
<dbReference type="InterPro" id="IPR035906">
    <property type="entry name" value="MetI-like_sf"/>
</dbReference>
<gene>
    <name evidence="9" type="ORF">EXIGUO9Y_330014</name>
</gene>
<dbReference type="GO" id="GO:0055085">
    <property type="term" value="P:transmembrane transport"/>
    <property type="evidence" value="ECO:0007669"/>
    <property type="project" value="InterPro"/>
</dbReference>
<accession>A0A653IEH0</accession>
<dbReference type="PROSITE" id="PS50928">
    <property type="entry name" value="ABC_TM1"/>
    <property type="match status" value="1"/>
</dbReference>
<organism evidence="9 10">
    <name type="scientific">Exiguobacterium oxidotolerans</name>
    <dbReference type="NCBI Taxonomy" id="223958"/>
    <lineage>
        <taxon>Bacteria</taxon>
        <taxon>Bacillati</taxon>
        <taxon>Bacillota</taxon>
        <taxon>Bacilli</taxon>
        <taxon>Bacillales</taxon>
        <taxon>Bacillales Family XII. Incertae Sedis</taxon>
        <taxon>Exiguobacterium</taxon>
    </lineage>
</organism>
<dbReference type="PANTHER" id="PTHR43386">
    <property type="entry name" value="OLIGOPEPTIDE TRANSPORT SYSTEM PERMEASE PROTEIN APPC"/>
    <property type="match status" value="1"/>
</dbReference>
<dbReference type="AlphaFoldDB" id="A0A653IEH0"/>